<dbReference type="Pfam" id="PF14239">
    <property type="entry name" value="RRXRR"/>
    <property type="match status" value="1"/>
</dbReference>
<feature type="domain" description="RRXRR" evidence="1">
    <location>
        <begin position="4"/>
        <end position="126"/>
    </location>
</feature>
<evidence type="ECO:0000259" key="1">
    <source>
        <dbReference type="Pfam" id="PF14239"/>
    </source>
</evidence>
<accession>A0A6F8ZIR9</accession>
<sequence>MRRFRKGFFYLQLLDRTDGAAQPVACGIDPGSKWEGIAVKDARRTFVNLHVDAVTHVREAVTARRDMRRGRRYRKTPCRPPRANRARGGLPPSTRARWGWKLRIAGFLASLYPITHFVVEDVAAQTRPGQHRWNVRFSPLEAGKRWFSMELGRLAPVTMVPGYDTKRLRDARGLPKTANKSRETFWAHCVDAWVLAASVVGGAVPDHTPILRMAPLRFRRRSLHLRQPAKGGGRRRHGGTVSLGLRRGTQVLHPKFGFCYVGGYMGNRLSLHAMRDGRRLTQNARREDIVALAPCSWRVWRPKERRKGGAPPRG</sequence>
<evidence type="ECO:0000313" key="3">
    <source>
        <dbReference type="Proteomes" id="UP000503399"/>
    </source>
</evidence>
<protein>
    <submittedName>
        <fullName evidence="2">RRXRR domain-containing protein</fullName>
    </submittedName>
</protein>
<dbReference type="InterPro" id="IPR025938">
    <property type="entry name" value="RRXRR_dom"/>
</dbReference>
<proteinExistence type="predicted"/>
<gene>
    <name evidence="2" type="ORF">R50_2074</name>
</gene>
<keyword evidence="3" id="KW-1185">Reference proteome</keyword>
<name>A0A6F8ZIR9_9FIRM</name>
<dbReference type="Proteomes" id="UP000503399">
    <property type="component" value="Chromosome"/>
</dbReference>
<dbReference type="AlphaFoldDB" id="A0A6F8ZIR9"/>
<organism evidence="2 3">
    <name type="scientific">Candidatus Hydrogenisulfobacillus filiaventi</name>
    <dbReference type="NCBI Taxonomy" id="2707344"/>
    <lineage>
        <taxon>Bacteria</taxon>
        <taxon>Bacillati</taxon>
        <taxon>Bacillota</taxon>
        <taxon>Clostridia</taxon>
        <taxon>Eubacteriales</taxon>
        <taxon>Clostridiales Family XVII. Incertae Sedis</taxon>
        <taxon>Candidatus Hydrogenisulfobacillus</taxon>
    </lineage>
</organism>
<reference evidence="2 3" key="1">
    <citation type="submission" date="2020-02" db="EMBL/GenBank/DDBJ databases">
        <authorList>
            <person name="Hogendoorn C."/>
        </authorList>
    </citation>
    <scope>NUCLEOTIDE SEQUENCE [LARGE SCALE GENOMIC DNA]</scope>
    <source>
        <strain evidence="2">R501</strain>
    </source>
</reference>
<dbReference type="KEGG" id="hfv:R50_2074"/>
<dbReference type="EMBL" id="LR778114">
    <property type="protein sequence ID" value="CAB1129571.1"/>
    <property type="molecule type" value="Genomic_DNA"/>
</dbReference>
<evidence type="ECO:0000313" key="2">
    <source>
        <dbReference type="EMBL" id="CAB1129571.1"/>
    </source>
</evidence>